<dbReference type="Pfam" id="PF00356">
    <property type="entry name" value="LacI"/>
    <property type="match status" value="1"/>
</dbReference>
<organism evidence="5 6">
    <name type="scientific">Paenibacillus oceani</name>
    <dbReference type="NCBI Taxonomy" id="2772510"/>
    <lineage>
        <taxon>Bacteria</taxon>
        <taxon>Bacillati</taxon>
        <taxon>Bacillota</taxon>
        <taxon>Bacilli</taxon>
        <taxon>Bacillales</taxon>
        <taxon>Paenibacillaceae</taxon>
        <taxon>Paenibacillus</taxon>
    </lineage>
</organism>
<name>A0A927CAD6_9BACL</name>
<dbReference type="RefSeq" id="WP_190927212.1">
    <property type="nucleotide sequence ID" value="NZ_JACXJA010000010.1"/>
</dbReference>
<evidence type="ECO:0000256" key="1">
    <source>
        <dbReference type="ARBA" id="ARBA00023015"/>
    </source>
</evidence>
<keyword evidence="3" id="KW-0804">Transcription</keyword>
<sequence>MPTIKDIAKLAGVTFVSVSRALNNEPGVSEETRRKILDIAKQINYVPNLAAKRLVDRSSNGIGLIWPKREEPFFYRTCNHIQEEASSRGYTVMVSMAERDEALRSFREYFINRAVCWLDRRKTPEYIAAKQQFNGTILEVGGREGWNQENAHWLDIDRKGAVKLAMSHLFELGHTHIAFLGGHSDKWLGYTESLVELGLEFRPELNVMTLIGNPDMSLKVRDFMRHFHEYGATAIVIDSEGLLREFVKAAYAEGVRIPEQLSLVVYDDLPETQSLLPVAITTVGPDIVELARTIIDLITDEADAAEEGHFFRKVLTTELRVRESTRSTG</sequence>
<dbReference type="CDD" id="cd06267">
    <property type="entry name" value="PBP1_LacI_sugar_binding-like"/>
    <property type="match status" value="1"/>
</dbReference>
<comment type="caution">
    <text evidence="5">The sequence shown here is derived from an EMBL/GenBank/DDBJ whole genome shotgun (WGS) entry which is preliminary data.</text>
</comment>
<feature type="domain" description="HTH lacI-type" evidence="4">
    <location>
        <begin position="2"/>
        <end position="56"/>
    </location>
</feature>
<protein>
    <submittedName>
        <fullName evidence="5">LacI family DNA-binding transcriptional regulator</fullName>
    </submittedName>
</protein>
<dbReference type="SUPFAM" id="SSF47413">
    <property type="entry name" value="lambda repressor-like DNA-binding domains"/>
    <property type="match status" value="1"/>
</dbReference>
<keyword evidence="1" id="KW-0805">Transcription regulation</keyword>
<gene>
    <name evidence="5" type="ORF">IDH45_10390</name>
</gene>
<dbReference type="InterPro" id="IPR028082">
    <property type="entry name" value="Peripla_BP_I"/>
</dbReference>
<reference evidence="5" key="1">
    <citation type="submission" date="2020-09" db="EMBL/GenBank/DDBJ databases">
        <title>A novel bacterium of genus Paenibacillus, isolated from South China Sea.</title>
        <authorList>
            <person name="Huang H."/>
            <person name="Mo K."/>
            <person name="Hu Y."/>
        </authorList>
    </citation>
    <scope>NUCLEOTIDE SEQUENCE</scope>
    <source>
        <strain evidence="5">IB182363</strain>
    </source>
</reference>
<dbReference type="Proteomes" id="UP000639396">
    <property type="component" value="Unassembled WGS sequence"/>
</dbReference>
<proteinExistence type="predicted"/>
<evidence type="ECO:0000256" key="3">
    <source>
        <dbReference type="ARBA" id="ARBA00023163"/>
    </source>
</evidence>
<dbReference type="InterPro" id="IPR010982">
    <property type="entry name" value="Lambda_DNA-bd_dom_sf"/>
</dbReference>
<dbReference type="Pfam" id="PF13377">
    <property type="entry name" value="Peripla_BP_3"/>
    <property type="match status" value="1"/>
</dbReference>
<dbReference type="PROSITE" id="PS50932">
    <property type="entry name" value="HTH_LACI_2"/>
    <property type="match status" value="1"/>
</dbReference>
<dbReference type="PANTHER" id="PTHR30146:SF109">
    <property type="entry name" value="HTH-TYPE TRANSCRIPTIONAL REGULATOR GALS"/>
    <property type="match status" value="1"/>
</dbReference>
<keyword evidence="2 5" id="KW-0238">DNA-binding</keyword>
<dbReference type="PROSITE" id="PS00356">
    <property type="entry name" value="HTH_LACI_1"/>
    <property type="match status" value="1"/>
</dbReference>
<dbReference type="EMBL" id="JACXJA010000010">
    <property type="protein sequence ID" value="MBD2862391.1"/>
    <property type="molecule type" value="Genomic_DNA"/>
</dbReference>
<dbReference type="GO" id="GO:0003700">
    <property type="term" value="F:DNA-binding transcription factor activity"/>
    <property type="evidence" value="ECO:0007669"/>
    <property type="project" value="TreeGrafter"/>
</dbReference>
<dbReference type="Gene3D" id="1.10.260.40">
    <property type="entry name" value="lambda repressor-like DNA-binding domains"/>
    <property type="match status" value="1"/>
</dbReference>
<dbReference type="InterPro" id="IPR046335">
    <property type="entry name" value="LacI/GalR-like_sensor"/>
</dbReference>
<accession>A0A927CAD6</accession>
<dbReference type="InterPro" id="IPR000843">
    <property type="entry name" value="HTH_LacI"/>
</dbReference>
<dbReference type="GO" id="GO:0000976">
    <property type="term" value="F:transcription cis-regulatory region binding"/>
    <property type="evidence" value="ECO:0007669"/>
    <property type="project" value="TreeGrafter"/>
</dbReference>
<evidence type="ECO:0000256" key="2">
    <source>
        <dbReference type="ARBA" id="ARBA00023125"/>
    </source>
</evidence>
<evidence type="ECO:0000259" key="4">
    <source>
        <dbReference type="PROSITE" id="PS50932"/>
    </source>
</evidence>
<evidence type="ECO:0000313" key="5">
    <source>
        <dbReference type="EMBL" id="MBD2862391.1"/>
    </source>
</evidence>
<dbReference type="Gene3D" id="3.40.50.2300">
    <property type="match status" value="2"/>
</dbReference>
<dbReference type="PANTHER" id="PTHR30146">
    <property type="entry name" value="LACI-RELATED TRANSCRIPTIONAL REPRESSOR"/>
    <property type="match status" value="1"/>
</dbReference>
<keyword evidence="6" id="KW-1185">Reference proteome</keyword>
<dbReference type="AlphaFoldDB" id="A0A927CAD6"/>
<evidence type="ECO:0000313" key="6">
    <source>
        <dbReference type="Proteomes" id="UP000639396"/>
    </source>
</evidence>
<dbReference type="CDD" id="cd01392">
    <property type="entry name" value="HTH_LacI"/>
    <property type="match status" value="1"/>
</dbReference>
<dbReference type="SMART" id="SM00354">
    <property type="entry name" value="HTH_LACI"/>
    <property type="match status" value="1"/>
</dbReference>
<dbReference type="SUPFAM" id="SSF53822">
    <property type="entry name" value="Periplasmic binding protein-like I"/>
    <property type="match status" value="1"/>
</dbReference>